<sequence>MLPFISGKVKSVSETVKTYGAKVSATIDTKLDNAQKNLEKLSKAAELPSDDKSPIRTFSSASIEWRQSNENDMGVLSVKNAEPLTENVDISHTEPIAVPSKRRRRPPKKSQNSESKWKNQSLTDDASIQGTFGDEDENKILPLGNHNGEFESDPDTLSMQDATNEVSDEIIESDRIKEEEQLNLVFPEKELSISISECNISITEKVENNDKQEEECENHVLQKEVSEIQLSNGDLNSMVTPMLTIIANDKEDCLPQTINLNCMSVSFYLDSGSVADSDNDAQICEDTTLRSTEINSTSLHEMSKTDRKSDESNQIEIREQADLNESDKNSSLKNSIPDQCSAIDKIEEHHVFELNDSENDDDDLFALKTNDNQQEEESGRLSKISQMTIETSSTSNKNSLEFQNFVAETQRLLKQLSTATSDQTEDDEKIAHELVDYIPKIPESTYLSDNVESSLTTELLASLEQLLSVDKDINDYYDKIEYTSTRENTTKFQNSLSIEEEPMLPSSTVSTHALPIFNDTDQTFILYMSCSQTYIYVCTNQHMLYYAKLTSADPIRWQRYSEMCDVLAVSESNRSVCRVYNKKLYIAKDPLKIPPVGIEWECVEDNVLSVCIEDYSAWYIKEDEMLYMRLHNGDKPPENISCPFQLRKVVCCKEKVVVTTFKWEILIRIGCNEDCPEGDGWIIIDHSLGAINDFLLAHNSLWIIDNNNRVWFNHYESIDRGFIGNEAYHEMILPIAEDNDELEEPLTTITTKNLNKHLICHSRDLLCLYDTHKLQIVHTSAIGVRWQPSVYALNDGQTRLQRLIYAYPDEDIVWALRADGNLFCTNLDVTQSYTFAKPLTAQHLTHASFVPNSNSSKNLVWALDESCNIYVRSVKDSNWLQLDQTQFDWTIKLVHLACNSIGVWAVDNEGCIHFRYGHSVESSDCLSAAWIEIPGHPANEHRYFLQVYCSKTFWMVWAIDNKQCIYVRKGITEVNPLGKEWNQIPNVSAIELAISDDTVWILTSLGYIQKRNQITFENPSGNTWTTLPEKFHSLTASSQNEVWTLASNHQLVKLEQKLVQL</sequence>
<dbReference type="EMBL" id="CAJNOK010000354">
    <property type="protein sequence ID" value="CAF0747173.1"/>
    <property type="molecule type" value="Genomic_DNA"/>
</dbReference>
<feature type="compositionally biased region" description="Polar residues" evidence="3">
    <location>
        <begin position="112"/>
        <end position="130"/>
    </location>
</feature>
<evidence type="ECO:0008006" key="7">
    <source>
        <dbReference type="Google" id="ProtNLM"/>
    </source>
</evidence>
<dbReference type="GO" id="GO:0030246">
    <property type="term" value="F:carbohydrate binding"/>
    <property type="evidence" value="ECO:0007669"/>
    <property type="project" value="UniProtKB-KW"/>
</dbReference>
<dbReference type="EMBL" id="CAJOBA010000353">
    <property type="protein sequence ID" value="CAF3525331.1"/>
    <property type="molecule type" value="Genomic_DNA"/>
</dbReference>
<dbReference type="InterPro" id="IPR006624">
    <property type="entry name" value="Beta-propeller_rpt_TECPR"/>
</dbReference>
<dbReference type="Proteomes" id="UP000677228">
    <property type="component" value="Unassembled WGS sequence"/>
</dbReference>
<dbReference type="SMART" id="SM00706">
    <property type="entry name" value="TECPR"/>
    <property type="match status" value="5"/>
</dbReference>
<evidence type="ECO:0000256" key="2">
    <source>
        <dbReference type="ARBA" id="ARBA00038331"/>
    </source>
</evidence>
<accession>A0A8S2GJH6</accession>
<proteinExistence type="inferred from homology"/>
<comment type="caution">
    <text evidence="5">The sequence shown here is derived from an EMBL/GenBank/DDBJ whole genome shotgun (WGS) entry which is preliminary data.</text>
</comment>
<reference evidence="5" key="1">
    <citation type="submission" date="2021-02" db="EMBL/GenBank/DDBJ databases">
        <authorList>
            <person name="Nowell W R."/>
        </authorList>
    </citation>
    <scope>NUCLEOTIDE SEQUENCE</scope>
</reference>
<feature type="region of interest" description="Disordered" evidence="3">
    <location>
        <begin position="294"/>
        <end position="313"/>
    </location>
</feature>
<keyword evidence="1" id="KW-0430">Lectin</keyword>
<feature type="region of interest" description="Disordered" evidence="3">
    <location>
        <begin position="86"/>
        <end position="158"/>
    </location>
</feature>
<dbReference type="AlphaFoldDB" id="A0A8S2GJH6"/>
<protein>
    <recommendedName>
        <fullName evidence="7">Tectonin beta-propeller repeat-containing protein 2</fullName>
    </recommendedName>
</protein>
<evidence type="ECO:0000256" key="3">
    <source>
        <dbReference type="SAM" id="MobiDB-lite"/>
    </source>
</evidence>
<dbReference type="PANTHER" id="PTHR23250:SF3">
    <property type="entry name" value="FISH-EGG LECTIN-LIKE ISOFORM X1-RELATED"/>
    <property type="match status" value="1"/>
</dbReference>
<feature type="compositionally biased region" description="Basic and acidic residues" evidence="3">
    <location>
        <begin position="301"/>
        <end position="313"/>
    </location>
</feature>
<evidence type="ECO:0000256" key="1">
    <source>
        <dbReference type="ARBA" id="ARBA00022734"/>
    </source>
</evidence>
<evidence type="ECO:0000313" key="6">
    <source>
        <dbReference type="Proteomes" id="UP000682733"/>
    </source>
</evidence>
<dbReference type="Proteomes" id="UP000682733">
    <property type="component" value="Unassembled WGS sequence"/>
</dbReference>
<comment type="similarity">
    <text evidence="2">Belongs to the tectonin family.</text>
</comment>
<gene>
    <name evidence="4" type="ORF">OVA965_LOCUS1795</name>
    <name evidence="5" type="ORF">TMI583_LOCUS1791</name>
</gene>
<dbReference type="Pfam" id="PF19193">
    <property type="entry name" value="Tectonin"/>
    <property type="match status" value="1"/>
</dbReference>
<dbReference type="InterPro" id="IPR051513">
    <property type="entry name" value="Tectonin_beta-prop"/>
</dbReference>
<organism evidence="5 6">
    <name type="scientific">Didymodactylos carnosus</name>
    <dbReference type="NCBI Taxonomy" id="1234261"/>
    <lineage>
        <taxon>Eukaryota</taxon>
        <taxon>Metazoa</taxon>
        <taxon>Spiralia</taxon>
        <taxon>Gnathifera</taxon>
        <taxon>Rotifera</taxon>
        <taxon>Eurotatoria</taxon>
        <taxon>Bdelloidea</taxon>
        <taxon>Philodinida</taxon>
        <taxon>Philodinidae</taxon>
        <taxon>Didymodactylos</taxon>
    </lineage>
</organism>
<dbReference type="PANTHER" id="PTHR23250">
    <property type="entry name" value="DYSFERLIN-RELATED"/>
    <property type="match status" value="1"/>
</dbReference>
<evidence type="ECO:0000313" key="5">
    <source>
        <dbReference type="EMBL" id="CAF3525331.1"/>
    </source>
</evidence>
<name>A0A8S2GJH6_9BILA</name>
<evidence type="ECO:0000313" key="4">
    <source>
        <dbReference type="EMBL" id="CAF0747173.1"/>
    </source>
</evidence>